<evidence type="ECO:0000313" key="3">
    <source>
        <dbReference type="Proteomes" id="UP000887574"/>
    </source>
</evidence>
<name>A0A915E3Y6_9BILA</name>
<evidence type="ECO:0000313" key="4">
    <source>
        <dbReference type="WBParaSite" id="jg26222"/>
    </source>
</evidence>
<feature type="region of interest" description="Disordered" evidence="1">
    <location>
        <begin position="314"/>
        <end position="333"/>
    </location>
</feature>
<proteinExistence type="predicted"/>
<feature type="region of interest" description="Disordered" evidence="1">
    <location>
        <begin position="486"/>
        <end position="521"/>
    </location>
</feature>
<feature type="chain" id="PRO_5036974012" evidence="2">
    <location>
        <begin position="18"/>
        <end position="521"/>
    </location>
</feature>
<feature type="compositionally biased region" description="Polar residues" evidence="1">
    <location>
        <begin position="486"/>
        <end position="503"/>
    </location>
</feature>
<organism evidence="3 4">
    <name type="scientific">Ditylenchus dipsaci</name>
    <dbReference type="NCBI Taxonomy" id="166011"/>
    <lineage>
        <taxon>Eukaryota</taxon>
        <taxon>Metazoa</taxon>
        <taxon>Ecdysozoa</taxon>
        <taxon>Nematoda</taxon>
        <taxon>Chromadorea</taxon>
        <taxon>Rhabditida</taxon>
        <taxon>Tylenchina</taxon>
        <taxon>Tylenchomorpha</taxon>
        <taxon>Sphaerularioidea</taxon>
        <taxon>Anguinidae</taxon>
        <taxon>Anguininae</taxon>
        <taxon>Ditylenchus</taxon>
    </lineage>
</organism>
<dbReference type="WBParaSite" id="jg26222">
    <property type="protein sequence ID" value="jg26222"/>
    <property type="gene ID" value="jg26222"/>
</dbReference>
<accession>A0A915E3Y6</accession>
<keyword evidence="3" id="KW-1185">Reference proteome</keyword>
<dbReference type="PANTHER" id="PTHR38696">
    <property type="entry name" value="MEDIATOR OF RNA POLYMERASE II TRANSCRIPTION SUBUNIT 13"/>
    <property type="match status" value="1"/>
</dbReference>
<dbReference type="PANTHER" id="PTHR38696:SF1">
    <property type="entry name" value="MEDIATOR OF RNA POLYMERASE II TRANSCRIPTION SUBUNIT 13"/>
    <property type="match status" value="1"/>
</dbReference>
<feature type="signal peptide" evidence="2">
    <location>
        <begin position="1"/>
        <end position="17"/>
    </location>
</feature>
<evidence type="ECO:0000256" key="1">
    <source>
        <dbReference type="SAM" id="MobiDB-lite"/>
    </source>
</evidence>
<protein>
    <submittedName>
        <fullName evidence="4">Uncharacterized protein</fullName>
    </submittedName>
</protein>
<dbReference type="Proteomes" id="UP000887574">
    <property type="component" value="Unplaced"/>
</dbReference>
<keyword evidence="2" id="KW-0732">Signal</keyword>
<dbReference type="AlphaFoldDB" id="A0A915E3Y6"/>
<sequence length="521" mass="59660">MNVKILVFLQAPLITLGKSHISSSADVRDFFCRLISRLECCGYHLEGGTYVGKLFTRTTLVFSRPVENFQVPFEAQLSRYDEHITCVAVRGRNVLQLPLPVHGTGGEKGLDAETLVEKFSPVPWIRKEFCSQIESENVADNYVEIIFQSTPFTTTKFEEMITAKRLFLGLIRHYYSKDYQLCVPLSLKGNAKNDTFFFRKMYCKEKIPPKNFFLVSMEARNCLRLFECPNDAAHTIELCFESGKIKQIKPSYMGCLELLLANNPFYNSPSQLVETQLLMIEMVRKLWSIGWKCTGTLQISQTINDKATIVFETEDEEDDQSLPEPTSPAPNIQVKLQPNQHHLFGIATSRMDLIRVFNSQPPNLKTILREIILNQWEKGIQEEVPFEGGHTFKLKGRPWASRDVGLESAKAQHLLLYICEQMERLGWRLLCSLDCGSKINDDDEFHLYCEDGELMIFHYAPCSPAFHGNKIEEVFKVEENNQPVNQLSLKNDSVAKNRQQKQQLAEGHPNEELSSPKLDET</sequence>
<reference evidence="4" key="1">
    <citation type="submission" date="2022-11" db="UniProtKB">
        <authorList>
            <consortium name="WormBaseParasite"/>
        </authorList>
    </citation>
    <scope>IDENTIFICATION</scope>
</reference>
<evidence type="ECO:0000256" key="2">
    <source>
        <dbReference type="SAM" id="SignalP"/>
    </source>
</evidence>